<evidence type="ECO:0000313" key="4">
    <source>
        <dbReference type="Proteomes" id="UP000029995"/>
    </source>
</evidence>
<feature type="chain" id="PRO_5001960857" description="EfeO-type cupredoxin-like domain-containing protein" evidence="1">
    <location>
        <begin position="26"/>
        <end position="109"/>
    </location>
</feature>
<protein>
    <recommendedName>
        <fullName evidence="2">EfeO-type cupredoxin-like domain-containing protein</fullName>
    </recommendedName>
</protein>
<keyword evidence="1" id="KW-0732">Signal</keyword>
<feature type="domain" description="EfeO-type cupredoxin-like" evidence="2">
    <location>
        <begin position="9"/>
        <end position="107"/>
    </location>
</feature>
<dbReference type="OrthoDB" id="9796416at2"/>
<dbReference type="Pfam" id="PF13473">
    <property type="entry name" value="Cupredoxin_1"/>
    <property type="match status" value="1"/>
</dbReference>
<dbReference type="PANTHER" id="PTHR36507:SF1">
    <property type="entry name" value="BLL1555 PROTEIN"/>
    <property type="match status" value="1"/>
</dbReference>
<evidence type="ECO:0000313" key="3">
    <source>
        <dbReference type="EMBL" id="KGM34700.1"/>
    </source>
</evidence>
<dbReference type="RefSeq" id="WP_034834368.1">
    <property type="nucleotide sequence ID" value="NZ_JANX01000074.1"/>
</dbReference>
<dbReference type="Gene3D" id="2.60.40.420">
    <property type="entry name" value="Cupredoxins - blue copper proteins"/>
    <property type="match status" value="1"/>
</dbReference>
<dbReference type="AlphaFoldDB" id="A0A0A0D9H0"/>
<dbReference type="PANTHER" id="PTHR36507">
    <property type="entry name" value="BLL1555 PROTEIN"/>
    <property type="match status" value="1"/>
</dbReference>
<dbReference type="Proteomes" id="UP000029995">
    <property type="component" value="Unassembled WGS sequence"/>
</dbReference>
<feature type="signal peptide" evidence="1">
    <location>
        <begin position="1"/>
        <end position="25"/>
    </location>
</feature>
<evidence type="ECO:0000259" key="2">
    <source>
        <dbReference type="Pfam" id="PF13473"/>
    </source>
</evidence>
<accession>A0A0A0D9H0</accession>
<reference evidence="3 4" key="1">
    <citation type="submission" date="2014-01" db="EMBL/GenBank/DDBJ databases">
        <title>Genome sequence determination for a cystic fibrosis isolate, Inquilinus limosus.</title>
        <authorList>
            <person name="Pino M."/>
            <person name="Di Conza J."/>
            <person name="Gutkind G."/>
        </authorList>
    </citation>
    <scope>NUCLEOTIDE SEQUENCE [LARGE SCALE GENOMIC DNA]</scope>
    <source>
        <strain evidence="3 4">MP06</strain>
    </source>
</reference>
<comment type="caution">
    <text evidence="3">The sequence shown here is derived from an EMBL/GenBank/DDBJ whole genome shotgun (WGS) entry which is preliminary data.</text>
</comment>
<name>A0A0A0D9H0_9PROT</name>
<gene>
    <name evidence="3" type="ORF">P409_08680</name>
</gene>
<dbReference type="EMBL" id="JANX01000074">
    <property type="protein sequence ID" value="KGM34700.1"/>
    <property type="molecule type" value="Genomic_DNA"/>
</dbReference>
<dbReference type="SUPFAM" id="SSF49503">
    <property type="entry name" value="Cupredoxins"/>
    <property type="match status" value="1"/>
</dbReference>
<dbReference type="InterPro" id="IPR052721">
    <property type="entry name" value="ET_Amicyanin"/>
</dbReference>
<sequence>MSRGRPAFLAALLIAAALAARPAAADPTVHVIRIADMRFGPAPAGVRVGDAIEWVNADLFEHTATARDRSFDLDLKPGATARIVVRSAGEIAYYCRFHPGMTGRIVVRQ</sequence>
<dbReference type="InterPro" id="IPR008972">
    <property type="entry name" value="Cupredoxin"/>
</dbReference>
<proteinExistence type="predicted"/>
<dbReference type="InterPro" id="IPR028096">
    <property type="entry name" value="EfeO_Cupredoxin"/>
</dbReference>
<evidence type="ECO:0000256" key="1">
    <source>
        <dbReference type="SAM" id="SignalP"/>
    </source>
</evidence>
<organism evidence="3 4">
    <name type="scientific">Inquilinus limosus MP06</name>
    <dbReference type="NCBI Taxonomy" id="1398085"/>
    <lineage>
        <taxon>Bacteria</taxon>
        <taxon>Pseudomonadati</taxon>
        <taxon>Pseudomonadota</taxon>
        <taxon>Alphaproteobacteria</taxon>
        <taxon>Rhodospirillales</taxon>
        <taxon>Rhodospirillaceae</taxon>
        <taxon>Inquilinus</taxon>
    </lineage>
</organism>